<proteinExistence type="predicted"/>
<accession>A0A645JF01</accession>
<comment type="caution">
    <text evidence="1">The sequence shown here is derived from an EMBL/GenBank/DDBJ whole genome shotgun (WGS) entry which is preliminary data.</text>
</comment>
<organism evidence="1">
    <name type="scientific">bioreactor metagenome</name>
    <dbReference type="NCBI Taxonomy" id="1076179"/>
    <lineage>
        <taxon>unclassified sequences</taxon>
        <taxon>metagenomes</taxon>
        <taxon>ecological metagenomes</taxon>
    </lineage>
</organism>
<dbReference type="EMBL" id="VSSQ01130589">
    <property type="protein sequence ID" value="MPN58183.1"/>
    <property type="molecule type" value="Genomic_DNA"/>
</dbReference>
<dbReference type="AlphaFoldDB" id="A0A645JF01"/>
<reference evidence="1" key="1">
    <citation type="submission" date="2019-08" db="EMBL/GenBank/DDBJ databases">
        <authorList>
            <person name="Kucharzyk K."/>
            <person name="Murdoch R.W."/>
            <person name="Higgins S."/>
            <person name="Loffler F."/>
        </authorList>
    </citation>
    <scope>NUCLEOTIDE SEQUENCE</scope>
</reference>
<gene>
    <name evidence="1" type="ORF">SDC9_205884</name>
</gene>
<sequence>MKGFNVNMTVALECAGDRRRNNGPALLGQKKLLHNDHIVGVYARNAVFAKPVAVPLAEFAVPVQ</sequence>
<name>A0A645JF01_9ZZZZ</name>
<protein>
    <submittedName>
        <fullName evidence="1">Uncharacterized protein</fullName>
    </submittedName>
</protein>
<evidence type="ECO:0000313" key="1">
    <source>
        <dbReference type="EMBL" id="MPN58183.1"/>
    </source>
</evidence>